<evidence type="ECO:0000313" key="4">
    <source>
        <dbReference type="Proteomes" id="UP001454036"/>
    </source>
</evidence>
<feature type="region of interest" description="Disordered" evidence="1">
    <location>
        <begin position="187"/>
        <end position="246"/>
    </location>
</feature>
<keyword evidence="4" id="KW-1185">Reference proteome</keyword>
<organism evidence="3 4">
    <name type="scientific">Lithospermum erythrorhizon</name>
    <name type="common">Purple gromwell</name>
    <name type="synonym">Lithospermum officinale var. erythrorhizon</name>
    <dbReference type="NCBI Taxonomy" id="34254"/>
    <lineage>
        <taxon>Eukaryota</taxon>
        <taxon>Viridiplantae</taxon>
        <taxon>Streptophyta</taxon>
        <taxon>Embryophyta</taxon>
        <taxon>Tracheophyta</taxon>
        <taxon>Spermatophyta</taxon>
        <taxon>Magnoliopsida</taxon>
        <taxon>eudicotyledons</taxon>
        <taxon>Gunneridae</taxon>
        <taxon>Pentapetalae</taxon>
        <taxon>asterids</taxon>
        <taxon>lamiids</taxon>
        <taxon>Boraginales</taxon>
        <taxon>Boraginaceae</taxon>
        <taxon>Boraginoideae</taxon>
        <taxon>Lithospermeae</taxon>
        <taxon>Lithospermum</taxon>
    </lineage>
</organism>
<feature type="domain" description="PB1" evidence="2">
    <location>
        <begin position="26"/>
        <end position="112"/>
    </location>
</feature>
<proteinExistence type="predicted"/>
<dbReference type="Gene3D" id="3.10.20.90">
    <property type="entry name" value="Phosphatidylinositol 3-kinase Catalytic Subunit, Chain A, domain 1"/>
    <property type="match status" value="1"/>
</dbReference>
<dbReference type="InterPro" id="IPR053198">
    <property type="entry name" value="Gynoecium_Dev_Regulator"/>
</dbReference>
<dbReference type="SUPFAM" id="SSF54277">
    <property type="entry name" value="CAD &amp; PB1 domains"/>
    <property type="match status" value="1"/>
</dbReference>
<dbReference type="Proteomes" id="UP001454036">
    <property type="component" value="Unassembled WGS sequence"/>
</dbReference>
<dbReference type="EMBL" id="BAABME010018360">
    <property type="protein sequence ID" value="GAA0153552.1"/>
    <property type="molecule type" value="Genomic_DNA"/>
</dbReference>
<dbReference type="PANTHER" id="PTHR31066:SF47">
    <property type="entry name" value="PB1 DOMAIN-CONTAINING PROTEIN"/>
    <property type="match status" value="1"/>
</dbReference>
<feature type="compositionally biased region" description="Low complexity" evidence="1">
    <location>
        <begin position="193"/>
        <end position="207"/>
    </location>
</feature>
<dbReference type="AlphaFoldDB" id="A0AAV3PUB3"/>
<dbReference type="CDD" id="cd06410">
    <property type="entry name" value="PB1_UP2"/>
    <property type="match status" value="1"/>
</dbReference>
<protein>
    <recommendedName>
        <fullName evidence="2">PB1 domain-containing protein</fullName>
    </recommendedName>
</protein>
<sequence length="324" mass="36001">MTSEGGSPRRRVKFLCSYGGKIVPRPGDAHLKYIGGETRVLSIPKHISFQDLMKRLSDLVDGEMILKYQLAGEELDALVSVKSDEDIRHMLEECDRCETAGGPRLRAFLFPAKPLVLENVSTEPQQRYIDAINGISRTPNIRQLPKSVNIASSACSSPRSPETCTIDGLINAADTVLPNSFKNCKTGMHKVHSSPSLSSLDSHQGSPKSHHRQQLNHGNQFSKPPLDPHRSGTPERLPSARSVNRVDGLKYQVDSVPQYYYQPSRHHRGIGGGYTAYMLPDDYGRPTYHRRVERAASPMSRVMRSPYIGTKVWGGHISGTTEFP</sequence>
<name>A0AAV3PUB3_LITER</name>
<dbReference type="Pfam" id="PF00564">
    <property type="entry name" value="PB1"/>
    <property type="match status" value="1"/>
</dbReference>
<evidence type="ECO:0000259" key="2">
    <source>
        <dbReference type="SMART" id="SM00666"/>
    </source>
</evidence>
<gene>
    <name evidence="3" type="ORF">LIER_37694</name>
</gene>
<accession>A0AAV3PUB3</accession>
<evidence type="ECO:0000256" key="1">
    <source>
        <dbReference type="SAM" id="MobiDB-lite"/>
    </source>
</evidence>
<dbReference type="SMART" id="SM00666">
    <property type="entry name" value="PB1"/>
    <property type="match status" value="1"/>
</dbReference>
<dbReference type="PANTHER" id="PTHR31066">
    <property type="entry name" value="OS05G0427100 PROTEIN-RELATED"/>
    <property type="match status" value="1"/>
</dbReference>
<dbReference type="InterPro" id="IPR000270">
    <property type="entry name" value="PB1_dom"/>
</dbReference>
<reference evidence="3 4" key="1">
    <citation type="submission" date="2024-01" db="EMBL/GenBank/DDBJ databases">
        <title>The complete chloroplast genome sequence of Lithospermum erythrorhizon: insights into the phylogenetic relationship among Boraginaceae species and the maternal lineages of purple gromwells.</title>
        <authorList>
            <person name="Okada T."/>
            <person name="Watanabe K."/>
        </authorList>
    </citation>
    <scope>NUCLEOTIDE SEQUENCE [LARGE SCALE GENOMIC DNA]</scope>
</reference>
<evidence type="ECO:0000313" key="3">
    <source>
        <dbReference type="EMBL" id="GAA0153552.1"/>
    </source>
</evidence>
<comment type="caution">
    <text evidence="3">The sequence shown here is derived from an EMBL/GenBank/DDBJ whole genome shotgun (WGS) entry which is preliminary data.</text>
</comment>